<dbReference type="EMBL" id="CP144694">
    <property type="protein sequence ID" value="WVZ03049.1"/>
    <property type="molecule type" value="Genomic_DNA"/>
</dbReference>
<dbReference type="Pfam" id="PF01535">
    <property type="entry name" value="PPR"/>
    <property type="match status" value="6"/>
</dbReference>
<proteinExistence type="predicted"/>
<dbReference type="InterPro" id="IPR001623">
    <property type="entry name" value="DnaJ_domain"/>
</dbReference>
<dbReference type="FunFam" id="1.25.40.10:FF:000090">
    <property type="entry name" value="Pentatricopeptide repeat-containing protein, chloroplastic"/>
    <property type="match status" value="1"/>
</dbReference>
<dbReference type="InterPro" id="IPR002939">
    <property type="entry name" value="DnaJ_C"/>
</dbReference>
<dbReference type="GO" id="GO:0051082">
    <property type="term" value="F:unfolded protein binding"/>
    <property type="evidence" value="ECO:0007669"/>
    <property type="project" value="InterPro"/>
</dbReference>
<accession>A0AAQ3RSM4</accession>
<feature type="transmembrane region" description="Helical" evidence="4">
    <location>
        <begin position="6"/>
        <end position="28"/>
    </location>
</feature>
<dbReference type="PANTHER" id="PTHR47926:SF467">
    <property type="entry name" value="REPEAT-CONTAINING PROTEIN, PUTATIVE-RELATED"/>
    <property type="match status" value="1"/>
</dbReference>
<dbReference type="Gene3D" id="2.60.260.20">
    <property type="entry name" value="Urease metallochaperone UreE, N-terminal domain"/>
    <property type="match status" value="2"/>
</dbReference>
<evidence type="ECO:0000256" key="1">
    <source>
        <dbReference type="ARBA" id="ARBA00022737"/>
    </source>
</evidence>
<keyword evidence="1" id="KW-0677">Repeat</keyword>
<dbReference type="SUPFAM" id="SSF46565">
    <property type="entry name" value="Chaperone J-domain"/>
    <property type="match status" value="2"/>
</dbReference>
<dbReference type="Proteomes" id="UP001374535">
    <property type="component" value="Chromosome 7"/>
</dbReference>
<dbReference type="PROSITE" id="PS51375">
    <property type="entry name" value="PPR"/>
    <property type="match status" value="5"/>
</dbReference>
<keyword evidence="7" id="KW-1185">Reference proteome</keyword>
<dbReference type="FunFam" id="1.25.40.10:FF:001156">
    <property type="entry name" value="Pentatricopeptide repeat-containing protein At5g61800"/>
    <property type="match status" value="1"/>
</dbReference>
<dbReference type="Pfam" id="PF13041">
    <property type="entry name" value="PPR_2"/>
    <property type="match status" value="2"/>
</dbReference>
<dbReference type="InterPro" id="IPR002885">
    <property type="entry name" value="PPR_rpt"/>
</dbReference>
<dbReference type="InterPro" id="IPR046960">
    <property type="entry name" value="PPR_At4g14850-like_plant"/>
</dbReference>
<reference evidence="6 7" key="1">
    <citation type="journal article" date="2023" name="Life. Sci Alliance">
        <title>Evolutionary insights into 3D genome organization and epigenetic landscape of Vigna mungo.</title>
        <authorList>
            <person name="Junaid A."/>
            <person name="Singh B."/>
            <person name="Bhatia S."/>
        </authorList>
    </citation>
    <scope>NUCLEOTIDE SEQUENCE [LARGE SCALE GENOMIC DNA]</scope>
    <source>
        <strain evidence="6">Urdbean</strain>
    </source>
</reference>
<dbReference type="InterPro" id="IPR011990">
    <property type="entry name" value="TPR-like_helical_dom_sf"/>
</dbReference>
<evidence type="ECO:0000313" key="7">
    <source>
        <dbReference type="Proteomes" id="UP001374535"/>
    </source>
</evidence>
<keyword evidence="4" id="KW-1133">Transmembrane helix</keyword>
<organism evidence="6 7">
    <name type="scientific">Vigna mungo</name>
    <name type="common">Black gram</name>
    <name type="synonym">Phaseolus mungo</name>
    <dbReference type="NCBI Taxonomy" id="3915"/>
    <lineage>
        <taxon>Eukaryota</taxon>
        <taxon>Viridiplantae</taxon>
        <taxon>Streptophyta</taxon>
        <taxon>Embryophyta</taxon>
        <taxon>Tracheophyta</taxon>
        <taxon>Spermatophyta</taxon>
        <taxon>Magnoliopsida</taxon>
        <taxon>eudicotyledons</taxon>
        <taxon>Gunneridae</taxon>
        <taxon>Pentapetalae</taxon>
        <taxon>rosids</taxon>
        <taxon>fabids</taxon>
        <taxon>Fabales</taxon>
        <taxon>Fabaceae</taxon>
        <taxon>Papilionoideae</taxon>
        <taxon>50 kb inversion clade</taxon>
        <taxon>NPAAA clade</taxon>
        <taxon>indigoferoid/millettioid clade</taxon>
        <taxon>Phaseoleae</taxon>
        <taxon>Vigna</taxon>
    </lineage>
</organism>
<dbReference type="Pfam" id="PF00226">
    <property type="entry name" value="DnaJ"/>
    <property type="match status" value="1"/>
</dbReference>
<dbReference type="Gene3D" id="1.25.40.10">
    <property type="entry name" value="Tetratricopeptide repeat domain"/>
    <property type="match status" value="4"/>
</dbReference>
<feature type="repeat" description="PPR" evidence="2">
    <location>
        <begin position="324"/>
        <end position="354"/>
    </location>
</feature>
<dbReference type="CDD" id="cd10747">
    <property type="entry name" value="DnaJ_C"/>
    <property type="match status" value="1"/>
</dbReference>
<dbReference type="PROSITE" id="PS50076">
    <property type="entry name" value="DNAJ_2"/>
    <property type="match status" value="1"/>
</dbReference>
<dbReference type="SUPFAM" id="SSF49493">
    <property type="entry name" value="HSP40/DnaJ peptide-binding domain"/>
    <property type="match status" value="2"/>
</dbReference>
<feature type="repeat" description="PPR" evidence="2">
    <location>
        <begin position="262"/>
        <end position="296"/>
    </location>
</feature>
<feature type="transmembrane region" description="Helical" evidence="4">
    <location>
        <begin position="869"/>
        <end position="892"/>
    </location>
</feature>
<feature type="transmembrane region" description="Helical" evidence="4">
    <location>
        <begin position="965"/>
        <end position="989"/>
    </location>
</feature>
<dbReference type="InterPro" id="IPR046848">
    <property type="entry name" value="E_motif"/>
</dbReference>
<dbReference type="SMART" id="SM00271">
    <property type="entry name" value="DnaJ"/>
    <property type="match status" value="2"/>
</dbReference>
<evidence type="ECO:0000256" key="2">
    <source>
        <dbReference type="PROSITE-ProRule" id="PRU00708"/>
    </source>
</evidence>
<protein>
    <recommendedName>
        <fullName evidence="5">J domain-containing protein</fullName>
    </recommendedName>
</protein>
<dbReference type="PANTHER" id="PTHR47926">
    <property type="entry name" value="PENTATRICOPEPTIDE REPEAT-CONTAINING PROTEIN"/>
    <property type="match status" value="1"/>
</dbReference>
<feature type="repeat" description="PPR" evidence="2">
    <location>
        <begin position="161"/>
        <end position="195"/>
    </location>
</feature>
<sequence length="1498" mass="168709">MASPSLIALLVDLSVVPTILYASFRLLFQGASMKYGFPIVYQSVFQRGYRTLNSGLFHPSRVTGSFTSNVGGGFNLRKWLLLGAANKYWEASRLIHGSGTSIITFLKVCKSSEQLKQVHASIIYRGLEQNHFLISLFIPLSHTLSTLSYTSSVFLRVFTPSTFLWNTLIKSHCHNSCFSQTLTAFARMKAHGVLPDNFTYPSVIKACCAACMPREGKSLHGSAFRCGVHRDLYVATSLVDMYGKFGQIADARRVFDGISKRSVVSWTAMLVGYVSVGDVVEAKKLFNEMPQRNVASWNAMLQSFIKLRNLSGARDVFEAMPEKNVVSFTIMIDGYAKVGDMVAARFLFDRAPKKDVVAWSALISGYVQNGQPNQVLKVFFEMESMNVKPDEFILVSLMSASAQLGHLELAQWVDSYVNKSCIDVQQDHVIAALLDMNAKCGNMDRALKLFEERPKRDLVLYCSMIQGLSIHGRGEQAVNLFNRLLMEGLYPDEVAFIVILTACSHAGLVDEGWNYFQSMKQKYYISPSSDHYACMVDLLSRSGHIRDAYELLKLMPKPHAGAWSALLGACKLYGDSELGEIVANRLLQFDNLNAASYVLVSDFYAAKGQWIYVSLVRSKMRERRVHKIPADLNSFSADLEALAVAPYTAFSHRQERNLSTPNTDSTDSPDDPHILTKEKYVTNPAPLLKSYPFLKYPSFTNQTHTENLATTMLLTPPERMVFIKNTIEIEKEKCEESSMVSSPRCTRRLDSWTREIEATKGADLGARTKPFVKAGAKSLEEECEACLRPLKAHRRRWFAAVVEGLPLSKALPHSAETSKFHCFQDKMDILAPHKDPSPLEFPANEFSLSEFLALTGGRLSGKEIIAAELATHFVLSEFGLFIVIILVDVCLIDINRSREISGQAESPTTLDKVLDLGIVDMSWMIILLKVGSSDMGNSFIIRLCGYFHLLKVGIVSDLDKLCTMLAVIFLPIHGYCTLVSVFMEFLAFITQMVRSHGVTLVNRLARRSFRGANHSVYQSVFQRGYRTLNSGLFHPSRVTGSFTSNVGGGFNLKKWLLLGDANKYWEASRLIHGSAFLARDYYDILGVSKNASSSEIKKAYYGIKRRDLDCGESICILVKNIYNQRYLSSEEADGKVSKFWKRKVSMFLISDLGYRRLYNGVITSARLAKRLHPDTNKDDPEAEKKFQEVSIAYEVLKDEERRQQYDQLGHDAYVNQQSTGFGGEGGFNPFEQIFRDHDFVKSFFHQNIGGEDVKVGVVFLLVQDLKLVSDVKGQECYLYKLAYSEWRVPVVPARELEKLYRGEKVVKGTKSVKLDIMPGIDTNETIKVFGGGGADPDRDHLGDLYVTIKVREDPVFRREGSNIHVDAVLSITQIAVVVVVVVWIWLVMEVYCQYLDFQDLAILGGTIQVPTLTGEVVLKVRPGTQPGQKVVLKKKAYKRLYLKCYYRNLTQRQRELIEEFAKEEQEDFWLKIFAESPLFVYGKVMLNWVGTHLLLEIL</sequence>
<dbReference type="PRINTS" id="PR00625">
    <property type="entry name" value="JDOMAIN"/>
</dbReference>
<evidence type="ECO:0000313" key="6">
    <source>
        <dbReference type="EMBL" id="WVZ03049.1"/>
    </source>
</evidence>
<evidence type="ECO:0000256" key="3">
    <source>
        <dbReference type="SAM" id="MobiDB-lite"/>
    </source>
</evidence>
<dbReference type="Gene3D" id="1.10.287.110">
    <property type="entry name" value="DnaJ domain"/>
    <property type="match status" value="1"/>
</dbReference>
<gene>
    <name evidence="6" type="ORF">V8G54_023855</name>
</gene>
<name>A0AAQ3RSM4_VIGMU</name>
<keyword evidence="4" id="KW-0472">Membrane</keyword>
<feature type="repeat" description="PPR" evidence="2">
    <location>
        <begin position="355"/>
        <end position="389"/>
    </location>
</feature>
<keyword evidence="4" id="KW-0812">Transmembrane</keyword>
<dbReference type="InterPro" id="IPR036869">
    <property type="entry name" value="J_dom_sf"/>
</dbReference>
<dbReference type="InterPro" id="IPR008971">
    <property type="entry name" value="HSP40/DnaJ_pept-bd"/>
</dbReference>
<dbReference type="Pfam" id="PF20431">
    <property type="entry name" value="E_motif"/>
    <property type="match status" value="1"/>
</dbReference>
<dbReference type="FunFam" id="1.25.40.10:FF:000344">
    <property type="entry name" value="Pentatricopeptide repeat-containing protein"/>
    <property type="match status" value="1"/>
</dbReference>
<dbReference type="CDD" id="cd06257">
    <property type="entry name" value="DnaJ"/>
    <property type="match status" value="1"/>
</dbReference>
<feature type="repeat" description="PPR" evidence="2">
    <location>
        <begin position="457"/>
        <end position="491"/>
    </location>
</feature>
<dbReference type="GO" id="GO:0009451">
    <property type="term" value="P:RNA modification"/>
    <property type="evidence" value="ECO:0007669"/>
    <property type="project" value="InterPro"/>
</dbReference>
<dbReference type="InterPro" id="IPR018253">
    <property type="entry name" value="DnaJ_domain_CS"/>
</dbReference>
<feature type="domain" description="J" evidence="5">
    <location>
        <begin position="1080"/>
        <end position="1209"/>
    </location>
</feature>
<evidence type="ECO:0000256" key="4">
    <source>
        <dbReference type="SAM" id="Phobius"/>
    </source>
</evidence>
<feature type="region of interest" description="Disordered" evidence="3">
    <location>
        <begin position="654"/>
        <end position="675"/>
    </location>
</feature>
<dbReference type="Pfam" id="PF01556">
    <property type="entry name" value="DnaJ_C"/>
    <property type="match status" value="1"/>
</dbReference>
<dbReference type="NCBIfam" id="TIGR00756">
    <property type="entry name" value="PPR"/>
    <property type="match status" value="6"/>
</dbReference>
<dbReference type="PROSITE" id="PS00636">
    <property type="entry name" value="DNAJ_1"/>
    <property type="match status" value="1"/>
</dbReference>
<evidence type="ECO:0000259" key="5">
    <source>
        <dbReference type="PROSITE" id="PS50076"/>
    </source>
</evidence>
<dbReference type="GO" id="GO:0006457">
    <property type="term" value="P:protein folding"/>
    <property type="evidence" value="ECO:0007669"/>
    <property type="project" value="InterPro"/>
</dbReference>
<feature type="transmembrane region" description="Helical" evidence="4">
    <location>
        <begin position="1367"/>
        <end position="1388"/>
    </location>
</feature>
<dbReference type="GO" id="GO:0003723">
    <property type="term" value="F:RNA binding"/>
    <property type="evidence" value="ECO:0007669"/>
    <property type="project" value="InterPro"/>
</dbReference>